<organism evidence="3 4">
    <name type="scientific">Paenibacillus sediminis</name>
    <dbReference type="NCBI Taxonomy" id="664909"/>
    <lineage>
        <taxon>Bacteria</taxon>
        <taxon>Bacillati</taxon>
        <taxon>Bacillota</taxon>
        <taxon>Bacilli</taxon>
        <taxon>Bacillales</taxon>
        <taxon>Paenibacillaceae</taxon>
        <taxon>Paenibacillus</taxon>
    </lineage>
</organism>
<dbReference type="NCBIfam" id="NF002869">
    <property type="entry name" value="PRK03187.1"/>
    <property type="match status" value="1"/>
</dbReference>
<evidence type="ECO:0000313" key="4">
    <source>
        <dbReference type="Proteomes" id="UP001519273"/>
    </source>
</evidence>
<proteinExistence type="inferred from homology"/>
<name>A0ABS4H0W3_9BACL</name>
<sequence>MILIGGVERTVDTSTWSQLAQSIYEQKRNSPITYSYNSVEHLNFEMKLRSNIVEAAKGLNESGVRFTTFKNARCNEQFWNLTAEGGFRLKEGITPAAGIRDIFVNGRMYGFECATAVVIVLYRGVLDSIQETEFNRIFANLLLYDWHYDSDLRLIQEQGSEHAYPGDVLYFKNPEFNPETPQWRGENAVKVADNLYYGHGIGIRSKEGILFTLNRFRLPFSTTSAYLTDQVIHPDFLYISKFASGAAITSVSADEQISTRSPYIYARIGGQRFIRDQLFSA</sequence>
<dbReference type="EC" id="2.3.2.13" evidence="3"/>
<protein>
    <submittedName>
        <fullName evidence="3">Protein-glutamine gamma-glutamyltransferase</fullName>
        <ecNumber evidence="3">2.3.2.13</ecNumber>
    </submittedName>
</protein>
<keyword evidence="4" id="KW-1185">Reference proteome</keyword>
<dbReference type="InterPro" id="IPR020916">
    <property type="entry name" value="Gln_gamma-glutamylTfrase_bac"/>
</dbReference>
<keyword evidence="1 3" id="KW-0808">Transferase</keyword>
<keyword evidence="2" id="KW-0749">Sporulation</keyword>
<comment type="caution">
    <text evidence="3">The sequence shown here is derived from an EMBL/GenBank/DDBJ whole genome shotgun (WGS) entry which is preliminary data.</text>
</comment>
<evidence type="ECO:0000313" key="3">
    <source>
        <dbReference type="EMBL" id="MBP1936165.1"/>
    </source>
</evidence>
<evidence type="ECO:0000256" key="1">
    <source>
        <dbReference type="ARBA" id="ARBA00022679"/>
    </source>
</evidence>
<dbReference type="Pfam" id="PF20085">
    <property type="entry name" value="TGL"/>
    <property type="match status" value="1"/>
</dbReference>
<reference evidence="3 4" key="1">
    <citation type="submission" date="2021-03" db="EMBL/GenBank/DDBJ databases">
        <title>Genomic Encyclopedia of Type Strains, Phase IV (KMG-IV): sequencing the most valuable type-strain genomes for metagenomic binning, comparative biology and taxonomic classification.</title>
        <authorList>
            <person name="Goeker M."/>
        </authorList>
    </citation>
    <scope>NUCLEOTIDE SEQUENCE [LARGE SCALE GENOMIC DNA]</scope>
    <source>
        <strain evidence="3 4">DSM 23491</strain>
    </source>
</reference>
<dbReference type="Proteomes" id="UP001519273">
    <property type="component" value="Unassembled WGS sequence"/>
</dbReference>
<keyword evidence="3" id="KW-0012">Acyltransferase</keyword>
<dbReference type="RefSeq" id="WP_209846029.1">
    <property type="nucleotide sequence ID" value="NZ_CBCRVE010000002.1"/>
</dbReference>
<dbReference type="EMBL" id="JAGGKP010000001">
    <property type="protein sequence ID" value="MBP1936165.1"/>
    <property type="molecule type" value="Genomic_DNA"/>
</dbReference>
<evidence type="ECO:0000256" key="2">
    <source>
        <dbReference type="ARBA" id="ARBA00022969"/>
    </source>
</evidence>
<accession>A0ABS4H0W3</accession>
<dbReference type="HAMAP" id="MF_00727">
    <property type="entry name" value="Tgl"/>
    <property type="match status" value="1"/>
</dbReference>
<gene>
    <name evidence="3" type="ORF">J2Z20_001026</name>
</gene>
<dbReference type="GO" id="GO:0003810">
    <property type="term" value="F:protein-glutamine gamma-glutamyltransferase activity"/>
    <property type="evidence" value="ECO:0007669"/>
    <property type="project" value="UniProtKB-EC"/>
</dbReference>